<dbReference type="InterPro" id="IPR025711">
    <property type="entry name" value="PepSY"/>
</dbReference>
<proteinExistence type="predicted"/>
<dbReference type="EMBL" id="DROP01000154">
    <property type="protein sequence ID" value="HHI88754.1"/>
    <property type="molecule type" value="Genomic_DNA"/>
</dbReference>
<accession>A0A7V5U148</accession>
<dbReference type="Proteomes" id="UP000885806">
    <property type="component" value="Unassembled WGS sequence"/>
</dbReference>
<feature type="chain" id="PRO_5031356077" description="PepSY domain-containing protein" evidence="1">
    <location>
        <begin position="31"/>
        <end position="125"/>
    </location>
</feature>
<protein>
    <recommendedName>
        <fullName evidence="2">PepSY domain-containing protein</fullName>
    </recommendedName>
</protein>
<feature type="signal peptide" evidence="1">
    <location>
        <begin position="1"/>
        <end position="30"/>
    </location>
</feature>
<dbReference type="AlphaFoldDB" id="A0A7V5U148"/>
<comment type="caution">
    <text evidence="3">The sequence shown here is derived from an EMBL/GenBank/DDBJ whole genome shotgun (WGS) entry which is preliminary data.</text>
</comment>
<keyword evidence="1" id="KW-0732">Signal</keyword>
<dbReference type="Pfam" id="PF03413">
    <property type="entry name" value="PepSY"/>
    <property type="match status" value="1"/>
</dbReference>
<reference evidence="3" key="1">
    <citation type="journal article" date="2020" name="mSystems">
        <title>Genome- and Community-Level Interaction Insights into Carbon Utilization and Element Cycling Functions of Hydrothermarchaeota in Hydrothermal Sediment.</title>
        <authorList>
            <person name="Zhou Z."/>
            <person name="Liu Y."/>
            <person name="Xu W."/>
            <person name="Pan J."/>
            <person name="Luo Z.H."/>
            <person name="Li M."/>
        </authorList>
    </citation>
    <scope>NUCLEOTIDE SEQUENCE [LARGE SCALE GENOMIC DNA]</scope>
    <source>
        <strain evidence="3">HyVt-538</strain>
    </source>
</reference>
<name>A0A7V5U148_9PROT</name>
<evidence type="ECO:0000259" key="2">
    <source>
        <dbReference type="Pfam" id="PF03413"/>
    </source>
</evidence>
<evidence type="ECO:0000313" key="3">
    <source>
        <dbReference type="EMBL" id="HHI88754.1"/>
    </source>
</evidence>
<sequence length="125" mass="13921">MVYRGQMKIRISHLLSGIGLVMLMAQPALAKPHRPHPVEHSAPFPATVWPDRVGSSWGAPTYYAGNEGRRISPAQAKSAAMRRVRGAKFVNVQLVGHDTYRVRLQQKNGRIIDVYVDAYTGEVKN</sequence>
<feature type="domain" description="PepSY" evidence="2">
    <location>
        <begin position="70"/>
        <end position="123"/>
    </location>
</feature>
<gene>
    <name evidence="3" type="ORF">ENK01_02270</name>
</gene>
<evidence type="ECO:0000256" key="1">
    <source>
        <dbReference type="SAM" id="SignalP"/>
    </source>
</evidence>
<dbReference type="Gene3D" id="3.10.450.40">
    <property type="match status" value="1"/>
</dbReference>
<organism evidence="3">
    <name type="scientific">Hellea balneolensis</name>
    <dbReference type="NCBI Taxonomy" id="287478"/>
    <lineage>
        <taxon>Bacteria</taxon>
        <taxon>Pseudomonadati</taxon>
        <taxon>Pseudomonadota</taxon>
        <taxon>Alphaproteobacteria</taxon>
        <taxon>Maricaulales</taxon>
        <taxon>Robiginitomaculaceae</taxon>
        <taxon>Hellea</taxon>
    </lineage>
</organism>